<evidence type="ECO:0000313" key="2">
    <source>
        <dbReference type="EMBL" id="KAJ8410324.1"/>
    </source>
</evidence>
<evidence type="ECO:0000313" key="3">
    <source>
        <dbReference type="Proteomes" id="UP001221898"/>
    </source>
</evidence>
<feature type="compositionally biased region" description="Pro residues" evidence="1">
    <location>
        <begin position="18"/>
        <end position="27"/>
    </location>
</feature>
<dbReference type="Proteomes" id="UP001221898">
    <property type="component" value="Unassembled WGS sequence"/>
</dbReference>
<protein>
    <submittedName>
        <fullName evidence="2">Uncharacterized protein</fullName>
    </submittedName>
</protein>
<dbReference type="AlphaFoldDB" id="A0AAD7WW07"/>
<feature type="region of interest" description="Disordered" evidence="1">
    <location>
        <begin position="1"/>
        <end position="33"/>
    </location>
</feature>
<accession>A0AAD7WW07</accession>
<keyword evidence="3" id="KW-1185">Reference proteome</keyword>
<dbReference type="EMBL" id="JAINUG010000027">
    <property type="protein sequence ID" value="KAJ8410324.1"/>
    <property type="molecule type" value="Genomic_DNA"/>
</dbReference>
<proteinExistence type="predicted"/>
<organism evidence="2 3">
    <name type="scientific">Aldrovandia affinis</name>
    <dbReference type="NCBI Taxonomy" id="143900"/>
    <lineage>
        <taxon>Eukaryota</taxon>
        <taxon>Metazoa</taxon>
        <taxon>Chordata</taxon>
        <taxon>Craniata</taxon>
        <taxon>Vertebrata</taxon>
        <taxon>Euteleostomi</taxon>
        <taxon>Actinopterygii</taxon>
        <taxon>Neopterygii</taxon>
        <taxon>Teleostei</taxon>
        <taxon>Notacanthiformes</taxon>
        <taxon>Halosauridae</taxon>
        <taxon>Aldrovandia</taxon>
    </lineage>
</organism>
<evidence type="ECO:0000256" key="1">
    <source>
        <dbReference type="SAM" id="MobiDB-lite"/>
    </source>
</evidence>
<gene>
    <name evidence="2" type="ORF">AAFF_G00203050</name>
</gene>
<comment type="caution">
    <text evidence="2">The sequence shown here is derived from an EMBL/GenBank/DDBJ whole genome shotgun (WGS) entry which is preliminary data.</text>
</comment>
<name>A0AAD7WW07_9TELE</name>
<sequence length="96" mass="10256">MWLTHLRRRISDSEWPSTPGPRPPTPAPASVLSLSLSSSAGSPAVLADRCSKQGSLHPSDDPVFLPNKLSSSHAALGAKLVQAHLDSHVEDGERRE</sequence>
<reference evidence="2" key="1">
    <citation type="journal article" date="2023" name="Science">
        <title>Genome structures resolve the early diversification of teleost fishes.</title>
        <authorList>
            <person name="Parey E."/>
            <person name="Louis A."/>
            <person name="Montfort J."/>
            <person name="Bouchez O."/>
            <person name="Roques C."/>
            <person name="Iampietro C."/>
            <person name="Lluch J."/>
            <person name="Castinel A."/>
            <person name="Donnadieu C."/>
            <person name="Desvignes T."/>
            <person name="Floi Bucao C."/>
            <person name="Jouanno E."/>
            <person name="Wen M."/>
            <person name="Mejri S."/>
            <person name="Dirks R."/>
            <person name="Jansen H."/>
            <person name="Henkel C."/>
            <person name="Chen W.J."/>
            <person name="Zahm M."/>
            <person name="Cabau C."/>
            <person name="Klopp C."/>
            <person name="Thompson A.W."/>
            <person name="Robinson-Rechavi M."/>
            <person name="Braasch I."/>
            <person name="Lecointre G."/>
            <person name="Bobe J."/>
            <person name="Postlethwait J.H."/>
            <person name="Berthelot C."/>
            <person name="Roest Crollius H."/>
            <person name="Guiguen Y."/>
        </authorList>
    </citation>
    <scope>NUCLEOTIDE SEQUENCE</scope>
    <source>
        <strain evidence="2">NC1722</strain>
    </source>
</reference>